<evidence type="ECO:0000313" key="1">
    <source>
        <dbReference type="EMBL" id="GAA4939761.1"/>
    </source>
</evidence>
<comment type="caution">
    <text evidence="1">The sequence shown here is derived from an EMBL/GenBank/DDBJ whole genome shotgun (WGS) entry which is preliminary data.</text>
</comment>
<name>A0AAV3U141_9ALTE</name>
<gene>
    <name evidence="1" type="ORF">GCM10025791_17540</name>
</gene>
<dbReference type="EMBL" id="BAABLX010000009">
    <property type="protein sequence ID" value="GAA4939761.1"/>
    <property type="molecule type" value="Genomic_DNA"/>
</dbReference>
<dbReference type="AlphaFoldDB" id="A0AAV3U141"/>
<proteinExistence type="predicted"/>
<organism evidence="1 2">
    <name type="scientific">Halioxenophilus aromaticivorans</name>
    <dbReference type="NCBI Taxonomy" id="1306992"/>
    <lineage>
        <taxon>Bacteria</taxon>
        <taxon>Pseudomonadati</taxon>
        <taxon>Pseudomonadota</taxon>
        <taxon>Gammaproteobacteria</taxon>
        <taxon>Alteromonadales</taxon>
        <taxon>Alteromonadaceae</taxon>
        <taxon>Halioxenophilus</taxon>
    </lineage>
</organism>
<dbReference type="Proteomes" id="UP001409585">
    <property type="component" value="Unassembled WGS sequence"/>
</dbReference>
<protein>
    <recommendedName>
        <fullName evidence="3">O-GlcNAc transferase C-terminal domain-containing protein</fullName>
    </recommendedName>
</protein>
<evidence type="ECO:0000313" key="2">
    <source>
        <dbReference type="Proteomes" id="UP001409585"/>
    </source>
</evidence>
<evidence type="ECO:0008006" key="3">
    <source>
        <dbReference type="Google" id="ProtNLM"/>
    </source>
</evidence>
<reference evidence="2" key="1">
    <citation type="journal article" date="2019" name="Int. J. Syst. Evol. Microbiol.">
        <title>The Global Catalogue of Microorganisms (GCM) 10K type strain sequencing project: providing services to taxonomists for standard genome sequencing and annotation.</title>
        <authorList>
            <consortium name="The Broad Institute Genomics Platform"/>
            <consortium name="The Broad Institute Genome Sequencing Center for Infectious Disease"/>
            <person name="Wu L."/>
            <person name="Ma J."/>
        </authorList>
    </citation>
    <scope>NUCLEOTIDE SEQUENCE [LARGE SCALE GENOMIC DNA]</scope>
    <source>
        <strain evidence="2">JCM 19134</strain>
    </source>
</reference>
<accession>A0AAV3U141</accession>
<sequence length="152" mass="16904">MGKSSNASPDEDFAELYGQAVSQAHPALKYFHFEDRFLSDEDLVAEIEASDLVVFPYNDVLNSGAAIFALSVGRPIYASGVKPFLELREMVGADWVHIYEGELEPEKLLNALGAARLLREREVEPDLAAFSWGLIADKHAEFFSKLSLLKNQ</sequence>
<keyword evidence="2" id="KW-1185">Reference proteome</keyword>